<dbReference type="Gene3D" id="3.40.50.150">
    <property type="entry name" value="Vaccinia Virus protein VP39"/>
    <property type="match status" value="1"/>
</dbReference>
<evidence type="ECO:0000256" key="2">
    <source>
        <dbReference type="SAM" id="Phobius"/>
    </source>
</evidence>
<dbReference type="EMBL" id="JBHUCM010000042">
    <property type="protein sequence ID" value="MFD1543869.1"/>
    <property type="molecule type" value="Genomic_DNA"/>
</dbReference>
<dbReference type="Proteomes" id="UP001597097">
    <property type="component" value="Unassembled WGS sequence"/>
</dbReference>
<evidence type="ECO:0000259" key="3">
    <source>
        <dbReference type="Pfam" id="PF08241"/>
    </source>
</evidence>
<proteinExistence type="predicted"/>
<dbReference type="GO" id="GO:0032259">
    <property type="term" value="P:methylation"/>
    <property type="evidence" value="ECO:0007669"/>
    <property type="project" value="UniProtKB-KW"/>
</dbReference>
<dbReference type="Pfam" id="PF08241">
    <property type="entry name" value="Methyltransf_11"/>
    <property type="match status" value="1"/>
</dbReference>
<feature type="domain" description="Methyltransferase type 11" evidence="3">
    <location>
        <begin position="83"/>
        <end position="191"/>
    </location>
</feature>
<evidence type="ECO:0000313" key="5">
    <source>
        <dbReference type="Proteomes" id="UP001597097"/>
    </source>
</evidence>
<feature type="transmembrane region" description="Helical" evidence="2">
    <location>
        <begin position="12"/>
        <end position="33"/>
    </location>
</feature>
<comment type="caution">
    <text evidence="4">The sequence shown here is derived from an EMBL/GenBank/DDBJ whole genome shotgun (WGS) entry which is preliminary data.</text>
</comment>
<keyword evidence="4" id="KW-0808">Transferase</keyword>
<feature type="region of interest" description="Disordered" evidence="1">
    <location>
        <begin position="235"/>
        <end position="287"/>
    </location>
</feature>
<organism evidence="4 5">
    <name type="scientific">Nonomuraea guangzhouensis</name>
    <dbReference type="NCBI Taxonomy" id="1291555"/>
    <lineage>
        <taxon>Bacteria</taxon>
        <taxon>Bacillati</taxon>
        <taxon>Actinomycetota</taxon>
        <taxon>Actinomycetes</taxon>
        <taxon>Streptosporangiales</taxon>
        <taxon>Streptosporangiaceae</taxon>
        <taxon>Nonomuraea</taxon>
    </lineage>
</organism>
<protein>
    <submittedName>
        <fullName evidence="4">Class I SAM-dependent methyltransferase</fullName>
        <ecNumber evidence="4">2.1.1.-</ecNumber>
    </submittedName>
</protein>
<name>A0ABW4GNA5_9ACTN</name>
<dbReference type="EC" id="2.1.1.-" evidence="4"/>
<evidence type="ECO:0000256" key="1">
    <source>
        <dbReference type="SAM" id="MobiDB-lite"/>
    </source>
</evidence>
<sequence>MKRGSYGFDAPWALAGLFFGAVVLLVLAAVSFISDVPAAAIAFLLGAVYTLASAVSYLYTTRRGKFAVWGEELGRIEGGEQVLDLGCGRGAVLLLAAQRLREGRATGIDLWRGVDQSGNAEGVTRANAEAEGVSDRVDLVTGDMRELPFDDGRFDVIVSSLAMHNIPTVEGREQAVKEAHRVLRPGGLMLIADFQHTPQYETVLRELGVVDVRRRDLGWRFWYGGPWFKSEMLEARKPRPNGGDPRSAGAKAVADGSEAPPVDGEVLPDGDRSHQDAAPAKDVGEGV</sequence>
<evidence type="ECO:0000313" key="4">
    <source>
        <dbReference type="EMBL" id="MFD1543869.1"/>
    </source>
</evidence>
<keyword evidence="2" id="KW-0472">Membrane</keyword>
<dbReference type="GO" id="GO:0008168">
    <property type="term" value="F:methyltransferase activity"/>
    <property type="evidence" value="ECO:0007669"/>
    <property type="project" value="UniProtKB-KW"/>
</dbReference>
<dbReference type="CDD" id="cd02440">
    <property type="entry name" value="AdoMet_MTases"/>
    <property type="match status" value="1"/>
</dbReference>
<keyword evidence="2" id="KW-0812">Transmembrane</keyword>
<keyword evidence="5" id="KW-1185">Reference proteome</keyword>
<gene>
    <name evidence="4" type="ORF">ACFSJ0_42975</name>
</gene>
<keyword evidence="4" id="KW-0489">Methyltransferase</keyword>
<keyword evidence="2" id="KW-1133">Transmembrane helix</keyword>
<dbReference type="PANTHER" id="PTHR45277">
    <property type="entry name" value="EXPRESSED PROTEIN"/>
    <property type="match status" value="1"/>
</dbReference>
<dbReference type="InterPro" id="IPR029063">
    <property type="entry name" value="SAM-dependent_MTases_sf"/>
</dbReference>
<accession>A0ABW4GNA5</accession>
<dbReference type="PANTHER" id="PTHR45277:SF1">
    <property type="entry name" value="EXPRESSED PROTEIN"/>
    <property type="match status" value="1"/>
</dbReference>
<dbReference type="SUPFAM" id="SSF53335">
    <property type="entry name" value="S-adenosyl-L-methionine-dependent methyltransferases"/>
    <property type="match status" value="1"/>
</dbReference>
<dbReference type="RefSeq" id="WP_308127330.1">
    <property type="nucleotide sequence ID" value="NZ_JAHKRM010000024.1"/>
</dbReference>
<dbReference type="InterPro" id="IPR013216">
    <property type="entry name" value="Methyltransf_11"/>
</dbReference>
<reference evidence="5" key="1">
    <citation type="journal article" date="2019" name="Int. J. Syst. Evol. Microbiol.">
        <title>The Global Catalogue of Microorganisms (GCM) 10K type strain sequencing project: providing services to taxonomists for standard genome sequencing and annotation.</title>
        <authorList>
            <consortium name="The Broad Institute Genomics Platform"/>
            <consortium name="The Broad Institute Genome Sequencing Center for Infectious Disease"/>
            <person name="Wu L."/>
            <person name="Ma J."/>
        </authorList>
    </citation>
    <scope>NUCLEOTIDE SEQUENCE [LARGE SCALE GENOMIC DNA]</scope>
    <source>
        <strain evidence="5">CGMCC 1.15399</strain>
    </source>
</reference>
<feature type="transmembrane region" description="Helical" evidence="2">
    <location>
        <begin position="39"/>
        <end position="59"/>
    </location>
</feature>